<gene>
    <name evidence="6" type="primary">Cni-reps-1</name>
    <name evidence="6" type="synonym">Cnig_chr_V.g21699</name>
    <name evidence="6" type="ORF">B9Z55_021699</name>
</gene>
<evidence type="ECO:0000256" key="2">
    <source>
        <dbReference type="SAM" id="Coils"/>
    </source>
</evidence>
<dbReference type="GO" id="GO:0016197">
    <property type="term" value="P:endosomal transport"/>
    <property type="evidence" value="ECO:0007669"/>
    <property type="project" value="TreeGrafter"/>
</dbReference>
<evidence type="ECO:0008006" key="8">
    <source>
        <dbReference type="Google" id="ProtNLM"/>
    </source>
</evidence>
<keyword evidence="7" id="KW-1185">Reference proteome</keyword>
<reference evidence="7" key="1">
    <citation type="submission" date="2017-10" db="EMBL/GenBank/DDBJ databases">
        <title>Rapid genome shrinkage in a self-fertile nematode reveals novel sperm competition proteins.</title>
        <authorList>
            <person name="Yin D."/>
            <person name="Schwarz E.M."/>
            <person name="Thomas C.G."/>
            <person name="Felde R.L."/>
            <person name="Korf I.F."/>
            <person name="Cutter A.D."/>
            <person name="Schartner C.M."/>
            <person name="Ralston E.J."/>
            <person name="Meyer B.J."/>
            <person name="Haag E.S."/>
        </authorList>
    </citation>
    <scope>NUCLEOTIDE SEQUENCE [LARGE SCALE GENOMIC DNA]</scope>
    <source>
        <strain evidence="7">JU1422</strain>
    </source>
</reference>
<dbReference type="GO" id="GO:0005886">
    <property type="term" value="C:plasma membrane"/>
    <property type="evidence" value="ECO:0007669"/>
    <property type="project" value="TreeGrafter"/>
</dbReference>
<evidence type="ECO:0000259" key="5">
    <source>
        <dbReference type="PROSITE" id="PS50222"/>
    </source>
</evidence>
<feature type="region of interest" description="Disordered" evidence="3">
    <location>
        <begin position="258"/>
        <end position="279"/>
    </location>
</feature>
<dbReference type="InterPro" id="IPR018247">
    <property type="entry name" value="EF_Hand_1_Ca_BS"/>
</dbReference>
<dbReference type="PROSITE" id="PS50031">
    <property type="entry name" value="EH"/>
    <property type="match status" value="1"/>
</dbReference>
<feature type="domain" description="EF-hand" evidence="5">
    <location>
        <begin position="146"/>
        <end position="181"/>
    </location>
</feature>
<comment type="caution">
    <text evidence="6">The sequence shown here is derived from an EMBL/GenBank/DDBJ whole genome shotgun (WGS) entry which is preliminary data.</text>
</comment>
<organism evidence="6 7">
    <name type="scientific">Caenorhabditis nigoni</name>
    <dbReference type="NCBI Taxonomy" id="1611254"/>
    <lineage>
        <taxon>Eukaryota</taxon>
        <taxon>Metazoa</taxon>
        <taxon>Ecdysozoa</taxon>
        <taxon>Nematoda</taxon>
        <taxon>Chromadorea</taxon>
        <taxon>Rhabditida</taxon>
        <taxon>Rhabditina</taxon>
        <taxon>Rhabditomorpha</taxon>
        <taxon>Rhabditoidea</taxon>
        <taxon>Rhabditidae</taxon>
        <taxon>Peloderinae</taxon>
        <taxon>Caenorhabditis</taxon>
    </lineage>
</organism>
<keyword evidence="1" id="KW-0106">Calcium</keyword>
<dbReference type="STRING" id="1611254.A0A2G5TT33"/>
<feature type="region of interest" description="Disordered" evidence="3">
    <location>
        <begin position="293"/>
        <end position="324"/>
    </location>
</feature>
<dbReference type="Proteomes" id="UP000230233">
    <property type="component" value="Chromosome V"/>
</dbReference>
<dbReference type="CDD" id="cd00052">
    <property type="entry name" value="EH"/>
    <property type="match status" value="1"/>
</dbReference>
<dbReference type="InterPro" id="IPR000261">
    <property type="entry name" value="EH_dom"/>
</dbReference>
<evidence type="ECO:0000313" key="6">
    <source>
        <dbReference type="EMBL" id="PIC30470.1"/>
    </source>
</evidence>
<dbReference type="OrthoDB" id="10045710at2759"/>
<dbReference type="AlphaFoldDB" id="A0A2G5TT33"/>
<dbReference type="GO" id="GO:0005509">
    <property type="term" value="F:calcium ion binding"/>
    <property type="evidence" value="ECO:0007669"/>
    <property type="project" value="InterPro"/>
</dbReference>
<dbReference type="PANTHER" id="PTHR11216:SF170">
    <property type="entry name" value="DYNAMIN ASSOCIATED PROTEIN 160, ISOFORM D"/>
    <property type="match status" value="1"/>
</dbReference>
<feature type="compositionally biased region" description="Low complexity" evidence="3">
    <location>
        <begin position="314"/>
        <end position="324"/>
    </location>
</feature>
<dbReference type="SMART" id="SM00027">
    <property type="entry name" value="EH"/>
    <property type="match status" value="1"/>
</dbReference>
<dbReference type="PROSITE" id="PS50222">
    <property type="entry name" value="EF_HAND_2"/>
    <property type="match status" value="1"/>
</dbReference>
<feature type="coiled-coil region" evidence="2">
    <location>
        <begin position="407"/>
        <end position="448"/>
    </location>
</feature>
<feature type="domain" description="EH" evidence="4">
    <location>
        <begin position="105"/>
        <end position="203"/>
    </location>
</feature>
<dbReference type="Gene3D" id="1.10.238.10">
    <property type="entry name" value="EF-hand"/>
    <property type="match status" value="1"/>
</dbReference>
<evidence type="ECO:0000259" key="4">
    <source>
        <dbReference type="PROSITE" id="PS50031"/>
    </source>
</evidence>
<feature type="compositionally biased region" description="Pro residues" evidence="3">
    <location>
        <begin position="262"/>
        <end position="271"/>
    </location>
</feature>
<evidence type="ECO:0000256" key="3">
    <source>
        <dbReference type="SAM" id="MobiDB-lite"/>
    </source>
</evidence>
<dbReference type="InterPro" id="IPR002048">
    <property type="entry name" value="EF_hand_dom"/>
</dbReference>
<evidence type="ECO:0000256" key="1">
    <source>
        <dbReference type="ARBA" id="ARBA00022837"/>
    </source>
</evidence>
<dbReference type="PROSITE" id="PS00018">
    <property type="entry name" value="EF_HAND_1"/>
    <property type="match status" value="1"/>
</dbReference>
<dbReference type="GO" id="GO:0006897">
    <property type="term" value="P:endocytosis"/>
    <property type="evidence" value="ECO:0007669"/>
    <property type="project" value="TreeGrafter"/>
</dbReference>
<dbReference type="Pfam" id="PF12763">
    <property type="entry name" value="EH"/>
    <property type="match status" value="1"/>
</dbReference>
<sequence length="458" mass="51048">MFCSKSIKIKFIIPYYPYKPVFSSLAQFVVKFGVWSANTVIYEVFAENAPKFTTIGARELETDLPGVTDYGEFDFDRFGTKFQLWKTENCDFQAEDSLFKITSKQQEYYTKCFRHLIKTTQGVLDLSGALHGADQRIVAFFRRSSLDMTSLSKIWSLADVNEDGWLDLQEFSIAMHLVVLKVKGEVPIPDVLPVFARPPITEPRGDSRVADVSPTVSVARSEGKNWTNQPIIKQFSNTPPLLVDSRPTAIKHSALLALKSPLGPPPEPPARPQQRGHNRSASLDLKLISLNKNSGKLSEAPPTTLSLWSSHSDPTTQPSSISTTTTTTTFASFPATPDSIPPPIPQRITPSPLPRVIEEEKRTTDSSTQTSGVLYSEEEVKSFFSKIGDQIDDLLGDELIATEGEGIERFNKRCAALRIQNSELEAERARLAQVRIQLEIRVQEFEERSKTACSSSTL</sequence>
<evidence type="ECO:0000313" key="7">
    <source>
        <dbReference type="Proteomes" id="UP000230233"/>
    </source>
</evidence>
<proteinExistence type="predicted"/>
<dbReference type="SUPFAM" id="SSF47473">
    <property type="entry name" value="EF-hand"/>
    <property type="match status" value="1"/>
</dbReference>
<accession>A0A2G5TT33</accession>
<name>A0A2G5TT33_9PELO</name>
<feature type="compositionally biased region" description="Polar residues" evidence="3">
    <location>
        <begin position="293"/>
        <end position="313"/>
    </location>
</feature>
<protein>
    <recommendedName>
        <fullName evidence="8">EF-hand domain-containing protein</fullName>
    </recommendedName>
</protein>
<dbReference type="PANTHER" id="PTHR11216">
    <property type="entry name" value="EH DOMAIN"/>
    <property type="match status" value="1"/>
</dbReference>
<dbReference type="EMBL" id="PDUG01000005">
    <property type="protein sequence ID" value="PIC30470.1"/>
    <property type="molecule type" value="Genomic_DNA"/>
</dbReference>
<dbReference type="InterPro" id="IPR011992">
    <property type="entry name" value="EF-hand-dom_pair"/>
</dbReference>
<dbReference type="GO" id="GO:0005737">
    <property type="term" value="C:cytoplasm"/>
    <property type="evidence" value="ECO:0007669"/>
    <property type="project" value="TreeGrafter"/>
</dbReference>
<keyword evidence="2" id="KW-0175">Coiled coil</keyword>